<name>A0A5P8WJ90_9NOSO</name>
<dbReference type="SUPFAM" id="SSF53098">
    <property type="entry name" value="Ribonuclease H-like"/>
    <property type="match status" value="1"/>
</dbReference>
<keyword evidence="1" id="KW-0812">Transmembrane</keyword>
<dbReference type="RefSeq" id="WP_194199097.1">
    <property type="nucleotide sequence ID" value="NZ_CP045233.1"/>
</dbReference>
<keyword evidence="3" id="KW-1185">Reference proteome</keyword>
<dbReference type="AlphaFoldDB" id="A0A5P8WJ90"/>
<reference evidence="2 3" key="1">
    <citation type="submission" date="2019-10" db="EMBL/GenBank/DDBJ databases">
        <title>Genomic and transcriptomic insights into the perfect genentic adaptation of a filamentous nitrogen-fixing cyanobacterium to rice fields.</title>
        <authorList>
            <person name="Chen Z."/>
        </authorList>
    </citation>
    <scope>NUCLEOTIDE SEQUENCE [LARGE SCALE GENOMIC DNA]</scope>
    <source>
        <strain evidence="2">CCNUC1</strain>
    </source>
</reference>
<keyword evidence="1" id="KW-0472">Membrane</keyword>
<dbReference type="Proteomes" id="UP000326678">
    <property type="component" value="Chromosome pGXM06"/>
</dbReference>
<protein>
    <submittedName>
        <fullName evidence="2">Transposase (IS4 family) protein</fullName>
    </submittedName>
</protein>
<dbReference type="KEGG" id="nsh:GXM_10181"/>
<dbReference type="EMBL" id="CP045233">
    <property type="protein sequence ID" value="QFS52917.1"/>
    <property type="molecule type" value="Genomic_DNA"/>
</dbReference>
<evidence type="ECO:0000313" key="2">
    <source>
        <dbReference type="EMBL" id="QFS52917.1"/>
    </source>
</evidence>
<accession>A0A5P8WJ90</accession>
<sequence>MQVVKNEPLNEWTRTVIKKMPHLTKSQAVVLAMWSFGIVMTQSCGLTTVSVFLATLLGKKENTVRQQLREWYRDGKDKKGDGRASLDVSACFSPLLSWILSLWPVDEKRLVLAADASTLSTRFTVLAISVVYRGVGIPVAWKIVTATEPGSWKPHWVELFDQIKNGVPSDWFVIVATDRGLYADWLYHQIKSVGWHPFMRINQQGLFQHHQQKEWCLLNSLVPKVGDAWNGLVSCFKTNSIQCTLLARWDEGYTDPWLIVTDLPPQVADACWYSMRCWIECMFKDGKRGGLAWHQTKMIHPKRAERHWLALASAILWQVSVGGVVDAKEHISGVDELPPNHIARRNFLTQKKNRRFELFSTWLFSD</sequence>
<gene>
    <name evidence="2" type="ORF">GXM_10181</name>
</gene>
<evidence type="ECO:0000313" key="3">
    <source>
        <dbReference type="Proteomes" id="UP000326678"/>
    </source>
</evidence>
<organism evidence="2 3">
    <name type="scientific">Nostoc sphaeroides CCNUC1</name>
    <dbReference type="NCBI Taxonomy" id="2653204"/>
    <lineage>
        <taxon>Bacteria</taxon>
        <taxon>Bacillati</taxon>
        <taxon>Cyanobacteriota</taxon>
        <taxon>Cyanophyceae</taxon>
        <taxon>Nostocales</taxon>
        <taxon>Nostocaceae</taxon>
        <taxon>Nostoc</taxon>
    </lineage>
</organism>
<feature type="transmembrane region" description="Helical" evidence="1">
    <location>
        <begin position="28"/>
        <end position="57"/>
    </location>
</feature>
<dbReference type="InterPro" id="IPR012337">
    <property type="entry name" value="RNaseH-like_sf"/>
</dbReference>
<proteinExistence type="predicted"/>
<keyword evidence="1" id="KW-1133">Transmembrane helix</keyword>
<evidence type="ECO:0000256" key="1">
    <source>
        <dbReference type="SAM" id="Phobius"/>
    </source>
</evidence>